<dbReference type="InterPro" id="IPR050249">
    <property type="entry name" value="Pseudomonas-type_ThrB"/>
</dbReference>
<keyword evidence="4" id="KW-1185">Reference proteome</keyword>
<dbReference type="KEGG" id="mik:FOE78_09915"/>
<dbReference type="PANTHER" id="PTHR21064:SF6">
    <property type="entry name" value="AMINOGLYCOSIDE PHOSPHOTRANSFERASE DOMAIN-CONTAINING PROTEIN"/>
    <property type="match status" value="1"/>
</dbReference>
<dbReference type="Pfam" id="PF01636">
    <property type="entry name" value="APH"/>
    <property type="match status" value="1"/>
</dbReference>
<feature type="domain" description="Aminoglycoside phosphotransferase" evidence="2">
    <location>
        <begin position="28"/>
        <end position="243"/>
    </location>
</feature>
<evidence type="ECO:0000259" key="2">
    <source>
        <dbReference type="Pfam" id="PF01636"/>
    </source>
</evidence>
<evidence type="ECO:0000256" key="1">
    <source>
        <dbReference type="ARBA" id="ARBA00038240"/>
    </source>
</evidence>
<dbReference type="Proteomes" id="UP000319263">
    <property type="component" value="Chromosome"/>
</dbReference>
<dbReference type="PANTHER" id="PTHR21064">
    <property type="entry name" value="AMINOGLYCOSIDE PHOSPHOTRANSFERASE DOMAIN-CONTAINING PROTEIN-RELATED"/>
    <property type="match status" value="1"/>
</dbReference>
<dbReference type="RefSeq" id="WP_143986143.1">
    <property type="nucleotide sequence ID" value="NZ_CP041692.1"/>
</dbReference>
<reference evidence="3 4" key="1">
    <citation type="submission" date="2019-07" db="EMBL/GenBank/DDBJ databases">
        <title>Microlunatus dokdonensis sp. nov. isolated from the rhizospheric soil of the wild plant Elymus tsukushiensis.</title>
        <authorList>
            <person name="Ghim S.-Y."/>
            <person name="Hwang Y.-J."/>
            <person name="Son J.-S."/>
            <person name="Shin J.-H."/>
        </authorList>
    </citation>
    <scope>NUCLEOTIDE SEQUENCE [LARGE SCALE GENOMIC DNA]</scope>
    <source>
        <strain evidence="3 4">KUDC0627</strain>
    </source>
</reference>
<dbReference type="GO" id="GO:0019202">
    <property type="term" value="F:amino acid kinase activity"/>
    <property type="evidence" value="ECO:0007669"/>
    <property type="project" value="TreeGrafter"/>
</dbReference>
<dbReference type="OrthoDB" id="3281564at2"/>
<dbReference type="SUPFAM" id="SSF56112">
    <property type="entry name" value="Protein kinase-like (PK-like)"/>
    <property type="match status" value="1"/>
</dbReference>
<comment type="similarity">
    <text evidence="1">Belongs to the pseudomonas-type ThrB family.</text>
</comment>
<dbReference type="InterPro" id="IPR002575">
    <property type="entry name" value="Aminoglycoside_PTrfase"/>
</dbReference>
<dbReference type="Gene3D" id="3.90.1200.10">
    <property type="match status" value="1"/>
</dbReference>
<keyword evidence="3" id="KW-0808">Transferase</keyword>
<protein>
    <submittedName>
        <fullName evidence="3">Phosphotransferase</fullName>
    </submittedName>
</protein>
<dbReference type="EMBL" id="CP041692">
    <property type="protein sequence ID" value="QDP96177.1"/>
    <property type="molecule type" value="Genomic_DNA"/>
</dbReference>
<dbReference type="InterPro" id="IPR011009">
    <property type="entry name" value="Kinase-like_dom_sf"/>
</dbReference>
<dbReference type="AlphaFoldDB" id="A0A516PYC7"/>
<gene>
    <name evidence="3" type="ORF">FOE78_09915</name>
</gene>
<dbReference type="Gene3D" id="3.30.200.20">
    <property type="entry name" value="Phosphorylase Kinase, domain 1"/>
    <property type="match status" value="1"/>
</dbReference>
<evidence type="ECO:0000313" key="4">
    <source>
        <dbReference type="Proteomes" id="UP000319263"/>
    </source>
</evidence>
<accession>A0A516PYC7</accession>
<sequence>MTSADQVGVVEAKPVLACWQLEPAISMTRATSGTMNDTFIVTTEQRRVVLRRHRRRLREQVDHEHAVIAHARARQIPAPAAIPTADGSIVVNRDGVFFSLFEFANGTQLGKDDLTAGHAGAMGRTLALLHRAFEDFPTEPPSSQLRSETLDAAPAKITSLLEEVESRSDQTEQDRWAREHLQSKINWLSTGPTVDWRPVAADRLQMIHGDYQETNLFFDGEEVSAVIDWDKAEMRWPVDEVIRTMVRGALRL</sequence>
<evidence type="ECO:0000313" key="3">
    <source>
        <dbReference type="EMBL" id="QDP96177.1"/>
    </source>
</evidence>
<proteinExistence type="inferred from homology"/>
<organism evidence="3 4">
    <name type="scientific">Microlunatus elymi</name>
    <dbReference type="NCBI Taxonomy" id="2596828"/>
    <lineage>
        <taxon>Bacteria</taxon>
        <taxon>Bacillati</taxon>
        <taxon>Actinomycetota</taxon>
        <taxon>Actinomycetes</taxon>
        <taxon>Propionibacteriales</taxon>
        <taxon>Propionibacteriaceae</taxon>
        <taxon>Microlunatus</taxon>
    </lineage>
</organism>
<name>A0A516PYC7_9ACTN</name>